<dbReference type="Pfam" id="PF03873">
    <property type="entry name" value="RseA_C"/>
    <property type="match status" value="1"/>
</dbReference>
<proteinExistence type="inferred from homology"/>
<dbReference type="STRING" id="858640.A3K86_17560"/>
<evidence type="ECO:0000256" key="11">
    <source>
        <dbReference type="ARBA" id="ARBA00078210"/>
    </source>
</evidence>
<evidence type="ECO:0000259" key="14">
    <source>
        <dbReference type="Pfam" id="PF03872"/>
    </source>
</evidence>
<evidence type="ECO:0000256" key="5">
    <source>
        <dbReference type="ARBA" id="ARBA00022692"/>
    </source>
</evidence>
<accession>A0A178K5J0</accession>
<keyword evidence="8 13" id="KW-0472">Membrane</keyword>
<reference evidence="16 17" key="1">
    <citation type="submission" date="2016-03" db="EMBL/GenBank/DDBJ databases">
        <title>Photobacterium proteolyticum sp. nov. a protease producing bacterium isolated from ocean sediments of Laizhou Bay.</title>
        <authorList>
            <person name="Li Y."/>
        </authorList>
    </citation>
    <scope>NUCLEOTIDE SEQUENCE [LARGE SCALE GENOMIC DNA]</scope>
    <source>
        <strain evidence="16 17">R-40508</strain>
    </source>
</reference>
<dbReference type="InterPro" id="IPR036147">
    <property type="entry name" value="Anti-sigma_E_RseA_N_sf"/>
</dbReference>
<keyword evidence="6" id="KW-0735">Signal-anchor</keyword>
<dbReference type="OrthoDB" id="6194196at2"/>
<evidence type="ECO:0000256" key="4">
    <source>
        <dbReference type="ARBA" id="ARBA00022519"/>
    </source>
</evidence>
<dbReference type="CDD" id="cd16328">
    <property type="entry name" value="RseA_N"/>
    <property type="match status" value="1"/>
</dbReference>
<evidence type="ECO:0000256" key="9">
    <source>
        <dbReference type="ARBA" id="ARBA00069293"/>
    </source>
</evidence>
<dbReference type="SUPFAM" id="SSF89069">
    <property type="entry name" value="N-terminal, cytoplasmic domain of anti-sigmaE factor RseA"/>
    <property type="match status" value="1"/>
</dbReference>
<name>A0A178K5J0_9GAMM</name>
<sequence length="222" mass="24092">MADKEKISALLDGEDLDQSIINALTVDRESEQAWQDFNLIGDVMRGDAPQCKEWNIADSVALALEAEPAHTGAVTTVETAEELAPVVDINTVRQTPEAQPTPREARRSLPGWLTQFGQVAMAAGVSLAVIVGVQQYNGGDGTMIETASDSQLSVLPTVPFAGTAEPVSLTRESVRPAHNQAPSEAQIMEQRRRINAMLQDYELQLRLNAEDGSIDRSLLENQ</sequence>
<evidence type="ECO:0000256" key="13">
    <source>
        <dbReference type="PIRNR" id="PIRNR016938"/>
    </source>
</evidence>
<evidence type="ECO:0000256" key="1">
    <source>
        <dbReference type="ARBA" id="ARBA00004249"/>
    </source>
</evidence>
<evidence type="ECO:0000256" key="2">
    <source>
        <dbReference type="ARBA" id="ARBA00005837"/>
    </source>
</evidence>
<dbReference type="InterPro" id="IPR005572">
    <property type="entry name" value="Anti-sigma_E_RseA_N"/>
</dbReference>
<evidence type="ECO:0000259" key="15">
    <source>
        <dbReference type="Pfam" id="PF03873"/>
    </source>
</evidence>
<comment type="subcellular location">
    <subcellularLocation>
        <location evidence="1">Cell inner membrane</location>
        <topology evidence="1">Single-pass type II membrane protein</topology>
    </subcellularLocation>
</comment>
<protein>
    <recommendedName>
        <fullName evidence="9 13">Anti-sigma-E factor RseA</fullName>
    </recommendedName>
    <alternativeName>
        <fullName evidence="10 13">Regulator of SigE</fullName>
    </alternativeName>
    <alternativeName>
        <fullName evidence="12 13">Sigma-E anti-sigma factor RseA</fullName>
    </alternativeName>
    <alternativeName>
        <fullName evidence="11 13">Sigma-E factor negative regulatory protein</fullName>
    </alternativeName>
</protein>
<evidence type="ECO:0000256" key="12">
    <source>
        <dbReference type="ARBA" id="ARBA00078749"/>
    </source>
</evidence>
<comment type="caution">
    <text evidence="16">The sequence shown here is derived from an EMBL/GenBank/DDBJ whole genome shotgun (WGS) entry which is preliminary data.</text>
</comment>
<dbReference type="InterPro" id="IPR005573">
    <property type="entry name" value="Anti-sigma_E_RseA_C"/>
</dbReference>
<dbReference type="InterPro" id="IPR052383">
    <property type="entry name" value="Anti-sigma-E_RseA-like"/>
</dbReference>
<dbReference type="FunFam" id="1.20.5.3960:FF:000001">
    <property type="entry name" value="Anti-sigma-E factor RseA"/>
    <property type="match status" value="1"/>
</dbReference>
<evidence type="ECO:0000256" key="10">
    <source>
        <dbReference type="ARBA" id="ARBA00075703"/>
    </source>
</evidence>
<dbReference type="EMBL" id="LVHF01000031">
    <property type="protein sequence ID" value="OAN12579.1"/>
    <property type="molecule type" value="Genomic_DNA"/>
</dbReference>
<dbReference type="Gene3D" id="1.10.10.880">
    <property type="entry name" value="Anti sigma-E protein RseA, N-terminal domain"/>
    <property type="match status" value="1"/>
</dbReference>
<gene>
    <name evidence="16" type="ORF">A3K86_17560</name>
</gene>
<evidence type="ECO:0000256" key="6">
    <source>
        <dbReference type="ARBA" id="ARBA00022968"/>
    </source>
</evidence>
<comment type="subunit">
    <text evidence="13">Interacts 1:1 with ECF RNA polymerase sigma-E (RpoE); this inhibits the interaction of sigma-E with the RNA polymerase catalytic core and leads to a decreased expression of sigma-E-regulated genes. Interacts with RseB.</text>
</comment>
<dbReference type="RefSeq" id="WP_068334341.1">
    <property type="nucleotide sequence ID" value="NZ_LVHF01000031.1"/>
</dbReference>
<feature type="domain" description="Anti sigma-E protein RseA N-terminal" evidence="14">
    <location>
        <begin position="1"/>
        <end position="106"/>
    </location>
</feature>
<evidence type="ECO:0000313" key="17">
    <source>
        <dbReference type="Proteomes" id="UP000078503"/>
    </source>
</evidence>
<evidence type="ECO:0000256" key="8">
    <source>
        <dbReference type="ARBA" id="ARBA00023136"/>
    </source>
</evidence>
<evidence type="ECO:0000256" key="7">
    <source>
        <dbReference type="ARBA" id="ARBA00022989"/>
    </source>
</evidence>
<feature type="domain" description="Anti sigma-E protein RseA C-terminal" evidence="15">
    <location>
        <begin position="152"/>
        <end position="207"/>
    </location>
</feature>
<keyword evidence="3 13" id="KW-1003">Cell membrane</keyword>
<dbReference type="AlphaFoldDB" id="A0A178K5J0"/>
<comment type="similarity">
    <text evidence="2 13">Belongs to the RseA family.</text>
</comment>
<keyword evidence="7" id="KW-1133">Transmembrane helix</keyword>
<keyword evidence="17" id="KW-1185">Reference proteome</keyword>
<dbReference type="Pfam" id="PF03872">
    <property type="entry name" value="RseA_N"/>
    <property type="match status" value="1"/>
</dbReference>
<dbReference type="Gene3D" id="1.20.5.3960">
    <property type="match status" value="1"/>
</dbReference>
<dbReference type="PANTHER" id="PTHR38104:SF1">
    <property type="entry name" value="ANTI-SIGMA-E FACTOR RSEA"/>
    <property type="match status" value="1"/>
</dbReference>
<evidence type="ECO:0000256" key="3">
    <source>
        <dbReference type="ARBA" id="ARBA00022475"/>
    </source>
</evidence>
<evidence type="ECO:0000313" key="16">
    <source>
        <dbReference type="EMBL" id="OAN12579.1"/>
    </source>
</evidence>
<keyword evidence="5" id="KW-0812">Transmembrane</keyword>
<organism evidence="16 17">
    <name type="scientific">Photobacterium jeanii</name>
    <dbReference type="NCBI Taxonomy" id="858640"/>
    <lineage>
        <taxon>Bacteria</taxon>
        <taxon>Pseudomonadati</taxon>
        <taxon>Pseudomonadota</taxon>
        <taxon>Gammaproteobacteria</taxon>
        <taxon>Vibrionales</taxon>
        <taxon>Vibrionaceae</taxon>
        <taxon>Photobacterium</taxon>
    </lineage>
</organism>
<comment type="function">
    <text evidence="13">An anti-sigma factor for extracytoplasmic function (ECF) sigma factor sigma-E (RpoE). ECF sigma factors are held in an inactive form by an anti-sigma factor until released by regulated intramembrane proteolysis (RIP). RIP occurs when an extracytoplasmic signal triggers a concerted proteolytic cascade to transmit information and elicit cellular responses. The membrane-spanning regulatory substrate protein is first cut periplasmically (site-1 protease, S1P, DegS), then within the membrane itself (site-2 protease, S2P, RseP), while cytoplasmic proteases finish degrading the anti-sigma factor, liberating sigma-E.</text>
</comment>
<dbReference type="GO" id="GO:0016989">
    <property type="term" value="F:sigma factor antagonist activity"/>
    <property type="evidence" value="ECO:0007669"/>
    <property type="project" value="InterPro"/>
</dbReference>
<dbReference type="GO" id="GO:0005886">
    <property type="term" value="C:plasma membrane"/>
    <property type="evidence" value="ECO:0007669"/>
    <property type="project" value="UniProtKB-SubCell"/>
</dbReference>
<dbReference type="PIRSF" id="PIRSF016938">
    <property type="entry name" value="RseA"/>
    <property type="match status" value="1"/>
</dbReference>
<dbReference type="Proteomes" id="UP000078503">
    <property type="component" value="Unassembled WGS sequence"/>
</dbReference>
<dbReference type="PANTHER" id="PTHR38104">
    <property type="match status" value="1"/>
</dbReference>
<dbReference type="InterPro" id="IPR026279">
    <property type="entry name" value="RseA"/>
</dbReference>
<keyword evidence="4 13" id="KW-0997">Cell inner membrane</keyword>